<feature type="transmembrane region" description="Helical" evidence="9">
    <location>
        <begin position="256"/>
        <end position="279"/>
    </location>
</feature>
<keyword evidence="5 9" id="KW-1133">Transmembrane helix</keyword>
<dbReference type="Proteomes" id="UP000031524">
    <property type="component" value="Chromosome"/>
</dbReference>
<dbReference type="EMBL" id="CP005286">
    <property type="protein sequence ID" value="AJE32977.1"/>
    <property type="molecule type" value="Genomic_DNA"/>
</dbReference>
<dbReference type="InterPro" id="IPR005829">
    <property type="entry name" value="Sugar_transporter_CS"/>
</dbReference>
<dbReference type="PROSITE" id="PS00217">
    <property type="entry name" value="SUGAR_TRANSPORT_2"/>
    <property type="match status" value="1"/>
</dbReference>
<feature type="domain" description="Major facilitator superfamily (MFS) profile" evidence="10">
    <location>
        <begin position="216"/>
        <end position="420"/>
    </location>
</feature>
<name>A0A0B5D758_9CORY</name>
<accession>A0A0B5D758</accession>
<dbReference type="AlphaFoldDB" id="A0A0B5D758"/>
<keyword evidence="3" id="KW-1003">Cell membrane</keyword>
<dbReference type="CDD" id="cd06173">
    <property type="entry name" value="MFS_MefA_like"/>
    <property type="match status" value="1"/>
</dbReference>
<feature type="transmembrane region" description="Helical" evidence="9">
    <location>
        <begin position="345"/>
        <end position="367"/>
    </location>
</feature>
<evidence type="ECO:0000256" key="8">
    <source>
        <dbReference type="ARBA" id="ARBA00040914"/>
    </source>
</evidence>
<dbReference type="PANTHER" id="PTHR23513">
    <property type="entry name" value="INTEGRAL MEMBRANE EFFLUX PROTEIN-RELATED"/>
    <property type="match status" value="1"/>
</dbReference>
<evidence type="ECO:0000256" key="2">
    <source>
        <dbReference type="ARBA" id="ARBA00022448"/>
    </source>
</evidence>
<dbReference type="STRING" id="1223515.B842_05640"/>
<dbReference type="GO" id="GO:0022857">
    <property type="term" value="F:transmembrane transporter activity"/>
    <property type="evidence" value="ECO:0007669"/>
    <property type="project" value="InterPro"/>
</dbReference>
<reference evidence="11 12" key="1">
    <citation type="submission" date="2013-04" db="EMBL/GenBank/DDBJ databases">
        <title>Complete genome sequence of Corynebacterium humireducens DSM 45392(T), isolated from a wastewater-fed microbial fuel cell.</title>
        <authorList>
            <person name="Ruckert C."/>
            <person name="Albersmeier A."/>
            <person name="Kalinowski J."/>
        </authorList>
    </citation>
    <scope>NUCLEOTIDE SEQUENCE [LARGE SCALE GENOMIC DNA]</scope>
    <source>
        <strain evidence="12">MFC-5</strain>
    </source>
</reference>
<feature type="transmembrane region" description="Helical" evidence="9">
    <location>
        <begin position="12"/>
        <end position="33"/>
    </location>
</feature>
<dbReference type="InterPro" id="IPR011701">
    <property type="entry name" value="MFS"/>
</dbReference>
<evidence type="ECO:0000256" key="1">
    <source>
        <dbReference type="ARBA" id="ARBA00004429"/>
    </source>
</evidence>
<feature type="transmembrane region" description="Helical" evidence="9">
    <location>
        <begin position="77"/>
        <end position="95"/>
    </location>
</feature>
<evidence type="ECO:0000313" key="12">
    <source>
        <dbReference type="Proteomes" id="UP000031524"/>
    </source>
</evidence>
<evidence type="ECO:0000313" key="11">
    <source>
        <dbReference type="EMBL" id="AJE32977.1"/>
    </source>
</evidence>
<feature type="transmembrane region" description="Helical" evidence="9">
    <location>
        <begin position="312"/>
        <end position="333"/>
    </location>
</feature>
<evidence type="ECO:0000256" key="5">
    <source>
        <dbReference type="ARBA" id="ARBA00022989"/>
    </source>
</evidence>
<feature type="transmembrane region" description="Helical" evidence="9">
    <location>
        <begin position="141"/>
        <end position="167"/>
    </location>
</feature>
<dbReference type="PANTHER" id="PTHR23513:SF9">
    <property type="entry name" value="ENTEROBACTIN EXPORTER ENTS"/>
    <property type="match status" value="1"/>
</dbReference>
<dbReference type="SUPFAM" id="SSF103473">
    <property type="entry name" value="MFS general substrate transporter"/>
    <property type="match status" value="1"/>
</dbReference>
<proteinExistence type="inferred from homology"/>
<evidence type="ECO:0000256" key="3">
    <source>
        <dbReference type="ARBA" id="ARBA00022475"/>
    </source>
</evidence>
<keyword evidence="2" id="KW-0813">Transport</keyword>
<dbReference type="InterPro" id="IPR036259">
    <property type="entry name" value="MFS_trans_sf"/>
</dbReference>
<sequence>MNQQTPGQPVMVWIYLASAAMSMLGNAVATIVWPWLVLARTGNPAAAGVVAAAIAVPSLLVAFLGGHLIDTVGRKPMSIISDIISGLSVIGVIIVDQTLGLTMALFIILGIIGAVGDIPGMAARSALVGDVARTTGRTVDFIAGLNQSIAGMAWLIGPAITGFLMAALPVEHVLWITAGCSLTAAALTALLRLIPVPAEEVSLEVPDLGALRSWTEVVRPAPVRLLAAITLTSAALVSPYLAILMPAHFQSQDQPVQLGIAMSAYAVGMMVAGGVVAALGTQRRRTMWVAAMLFYLVGFSLMGALAHTALVIVGMAVAGVGGGLMGPLQMVLVTEETPEQLRGRAFSVFMAIGQFSAPIGLIAATGLLTQVSIYTTAVVLAVTWAFISVWAIWRGVQVLRPPAAAASPPRSGAAGLESAQ</sequence>
<feature type="transmembrane region" description="Helical" evidence="9">
    <location>
        <begin position="373"/>
        <end position="393"/>
    </location>
</feature>
<dbReference type="GO" id="GO:0005886">
    <property type="term" value="C:plasma membrane"/>
    <property type="evidence" value="ECO:0007669"/>
    <property type="project" value="UniProtKB-SubCell"/>
</dbReference>
<organism evidence="11 12">
    <name type="scientific">Corynebacterium humireducens NBRC 106098 = DSM 45392</name>
    <dbReference type="NCBI Taxonomy" id="1223515"/>
    <lineage>
        <taxon>Bacteria</taxon>
        <taxon>Bacillati</taxon>
        <taxon>Actinomycetota</taxon>
        <taxon>Actinomycetes</taxon>
        <taxon>Mycobacteriales</taxon>
        <taxon>Corynebacteriaceae</taxon>
        <taxon>Corynebacterium</taxon>
    </lineage>
</organism>
<keyword evidence="4 9" id="KW-0812">Transmembrane</keyword>
<feature type="transmembrane region" description="Helical" evidence="9">
    <location>
        <begin position="173"/>
        <end position="194"/>
    </location>
</feature>
<evidence type="ECO:0000256" key="9">
    <source>
        <dbReference type="SAM" id="Phobius"/>
    </source>
</evidence>
<dbReference type="HOGENOM" id="CLU_034180_2_0_11"/>
<feature type="transmembrane region" description="Helical" evidence="9">
    <location>
        <begin position="101"/>
        <end position="120"/>
    </location>
</feature>
<dbReference type="Pfam" id="PF07690">
    <property type="entry name" value="MFS_1"/>
    <property type="match status" value="1"/>
</dbReference>
<protein>
    <recommendedName>
        <fullName evidence="8">Multidrug efflux pump Tap</fullName>
    </recommendedName>
</protein>
<evidence type="ECO:0000256" key="4">
    <source>
        <dbReference type="ARBA" id="ARBA00022692"/>
    </source>
</evidence>
<evidence type="ECO:0000259" key="10">
    <source>
        <dbReference type="PROSITE" id="PS50850"/>
    </source>
</evidence>
<dbReference type="InterPro" id="IPR020846">
    <property type="entry name" value="MFS_dom"/>
</dbReference>
<comment type="similarity">
    <text evidence="7">Belongs to the major facilitator superfamily. Drug:H(+) antiporter-3 (DHA3) (TC 2.A.1.21) family.</text>
</comment>
<feature type="transmembrane region" description="Helical" evidence="9">
    <location>
        <begin position="286"/>
        <end position="306"/>
    </location>
</feature>
<keyword evidence="6 9" id="KW-0472">Membrane</keyword>
<dbReference type="KEGG" id="chm:B842_05640"/>
<evidence type="ECO:0000256" key="6">
    <source>
        <dbReference type="ARBA" id="ARBA00023136"/>
    </source>
</evidence>
<gene>
    <name evidence="11" type="ORF">B842_05640</name>
</gene>
<feature type="transmembrane region" description="Helical" evidence="9">
    <location>
        <begin position="45"/>
        <end position="65"/>
    </location>
</feature>
<comment type="subcellular location">
    <subcellularLocation>
        <location evidence="1">Cell inner membrane</location>
        <topology evidence="1">Multi-pass membrane protein</topology>
    </subcellularLocation>
</comment>
<keyword evidence="12" id="KW-1185">Reference proteome</keyword>
<dbReference type="PROSITE" id="PS50850">
    <property type="entry name" value="MFS"/>
    <property type="match status" value="1"/>
</dbReference>
<dbReference type="RefSeq" id="WP_245631321.1">
    <property type="nucleotide sequence ID" value="NZ_BCSU01000002.1"/>
</dbReference>
<feature type="transmembrane region" description="Helical" evidence="9">
    <location>
        <begin position="225"/>
        <end position="244"/>
    </location>
</feature>
<evidence type="ECO:0000256" key="7">
    <source>
        <dbReference type="ARBA" id="ARBA00038075"/>
    </source>
</evidence>
<dbReference type="Gene3D" id="1.20.1250.20">
    <property type="entry name" value="MFS general substrate transporter like domains"/>
    <property type="match status" value="1"/>
</dbReference>